<dbReference type="HOGENOM" id="CLU_027171_2_2_1"/>
<comment type="similarity">
    <text evidence="2 4">Belongs to the AB hydrolase superfamily. Lipase family.</text>
</comment>
<dbReference type="FunCoup" id="B3MLM6">
    <property type="interactions" value="36"/>
</dbReference>
<dbReference type="CDD" id="cd00707">
    <property type="entry name" value="Pancreat_lipase_like"/>
    <property type="match status" value="1"/>
</dbReference>
<evidence type="ECO:0000256" key="1">
    <source>
        <dbReference type="ARBA" id="ARBA00004613"/>
    </source>
</evidence>
<protein>
    <recommendedName>
        <fullName evidence="6">Lipase domain-containing protein</fullName>
    </recommendedName>
</protein>
<proteinExistence type="inferred from homology"/>
<dbReference type="SUPFAM" id="SSF53474">
    <property type="entry name" value="alpha/beta-Hydrolases"/>
    <property type="match status" value="1"/>
</dbReference>
<dbReference type="KEGG" id="dan:6498328"/>
<dbReference type="EMBL" id="CH902620">
    <property type="protein sequence ID" value="EDV31775.2"/>
    <property type="molecule type" value="Genomic_DNA"/>
</dbReference>
<dbReference type="PANTHER" id="PTHR11610:SF177">
    <property type="entry name" value="IP13478P-RELATED"/>
    <property type="match status" value="1"/>
</dbReference>
<dbReference type="GeneID" id="6498328"/>
<dbReference type="InterPro" id="IPR000734">
    <property type="entry name" value="TAG_lipase"/>
</dbReference>
<sequence length="349" mass="39029">MALYWSLLLLMGLCLVAAYDDTEEEPHCFHISDDKCPNINITFWIYTKSNRNGIRAKTTNLNLLLPQKPLKVLIHGFHGNRDYTPNDQLRSLLLDLDYNVISVDYANLAKEPCYSEAVINAPLVGRCLGRLLSTLLYHRIVKYEDLHLIGFGLGAHVAGFASNAMKKPVNHITALDPAKPLFLGTDPAKKLDPNDAKFVDVIHTDVMMLGLLDAVGDADFYINMGISQPKCGPQNKMETHYCYHNRSAVYYAESISSSSPGFYGYHCSSFKDFVSGVCAPKDNVELMGFGVSVQNARGRYFLDTNDGPPYAMGKSFNKLSRQVMGRTFVNDELMNKMFGIENKEQKVEA</sequence>
<dbReference type="InterPro" id="IPR013818">
    <property type="entry name" value="Lipase"/>
</dbReference>
<dbReference type="GO" id="GO:0017171">
    <property type="term" value="F:serine hydrolase activity"/>
    <property type="evidence" value="ECO:0007669"/>
    <property type="project" value="TreeGrafter"/>
</dbReference>
<keyword evidence="3" id="KW-0964">Secreted</keyword>
<feature type="signal peptide" evidence="5">
    <location>
        <begin position="1"/>
        <end position="18"/>
    </location>
</feature>
<evidence type="ECO:0000256" key="3">
    <source>
        <dbReference type="ARBA" id="ARBA00022525"/>
    </source>
</evidence>
<evidence type="ECO:0000313" key="8">
    <source>
        <dbReference type="Proteomes" id="UP000007801"/>
    </source>
</evidence>
<evidence type="ECO:0000256" key="4">
    <source>
        <dbReference type="RuleBase" id="RU004262"/>
    </source>
</evidence>
<feature type="domain" description="Lipase" evidence="6">
    <location>
        <begin position="34"/>
        <end position="310"/>
    </location>
</feature>
<dbReference type="GO" id="GO:0007618">
    <property type="term" value="P:mating"/>
    <property type="evidence" value="ECO:0007669"/>
    <property type="project" value="EnsemblMetazoa"/>
</dbReference>
<dbReference type="STRING" id="7217.B3MLM6"/>
<dbReference type="PRINTS" id="PR00821">
    <property type="entry name" value="TAGLIPASE"/>
</dbReference>
<evidence type="ECO:0000259" key="6">
    <source>
        <dbReference type="Pfam" id="PF00151"/>
    </source>
</evidence>
<keyword evidence="8" id="KW-1185">Reference proteome</keyword>
<reference evidence="7 8" key="1">
    <citation type="journal article" date="2007" name="Nature">
        <title>Evolution of genes and genomes on the Drosophila phylogeny.</title>
        <authorList>
            <consortium name="Drosophila 12 Genomes Consortium"/>
            <person name="Clark A.G."/>
            <person name="Eisen M.B."/>
            <person name="Smith D.R."/>
            <person name="Bergman C.M."/>
            <person name="Oliver B."/>
            <person name="Markow T.A."/>
            <person name="Kaufman T.C."/>
            <person name="Kellis M."/>
            <person name="Gelbart W."/>
            <person name="Iyer V.N."/>
            <person name="Pollard D.A."/>
            <person name="Sackton T.B."/>
            <person name="Larracuente A.M."/>
            <person name="Singh N.D."/>
            <person name="Abad J.P."/>
            <person name="Abt D.N."/>
            <person name="Adryan B."/>
            <person name="Aguade M."/>
            <person name="Akashi H."/>
            <person name="Anderson W.W."/>
            <person name="Aquadro C.F."/>
            <person name="Ardell D.H."/>
            <person name="Arguello R."/>
            <person name="Artieri C.G."/>
            <person name="Barbash D.A."/>
            <person name="Barker D."/>
            <person name="Barsanti P."/>
            <person name="Batterham P."/>
            <person name="Batzoglou S."/>
            <person name="Begun D."/>
            <person name="Bhutkar A."/>
            <person name="Blanco E."/>
            <person name="Bosak S.A."/>
            <person name="Bradley R.K."/>
            <person name="Brand A.D."/>
            <person name="Brent M.R."/>
            <person name="Brooks A.N."/>
            <person name="Brown R.H."/>
            <person name="Butlin R.K."/>
            <person name="Caggese C."/>
            <person name="Calvi B.R."/>
            <person name="Bernardo de Carvalho A."/>
            <person name="Caspi A."/>
            <person name="Castrezana S."/>
            <person name="Celniker S.E."/>
            <person name="Chang J.L."/>
            <person name="Chapple C."/>
            <person name="Chatterji S."/>
            <person name="Chinwalla A."/>
            <person name="Civetta A."/>
            <person name="Clifton S.W."/>
            <person name="Comeron J.M."/>
            <person name="Costello J.C."/>
            <person name="Coyne J.A."/>
            <person name="Daub J."/>
            <person name="David R.G."/>
            <person name="Delcher A.L."/>
            <person name="Delehaunty K."/>
            <person name="Do C.B."/>
            <person name="Ebling H."/>
            <person name="Edwards K."/>
            <person name="Eickbush T."/>
            <person name="Evans J.D."/>
            <person name="Filipski A."/>
            <person name="Findeiss S."/>
            <person name="Freyhult E."/>
            <person name="Fulton L."/>
            <person name="Fulton R."/>
            <person name="Garcia A.C."/>
            <person name="Gardiner A."/>
            <person name="Garfield D.A."/>
            <person name="Garvin B.E."/>
            <person name="Gibson G."/>
            <person name="Gilbert D."/>
            <person name="Gnerre S."/>
            <person name="Godfrey J."/>
            <person name="Good R."/>
            <person name="Gotea V."/>
            <person name="Gravely B."/>
            <person name="Greenberg A.J."/>
            <person name="Griffiths-Jones S."/>
            <person name="Gross S."/>
            <person name="Guigo R."/>
            <person name="Gustafson E.A."/>
            <person name="Haerty W."/>
            <person name="Hahn M.W."/>
            <person name="Halligan D.L."/>
            <person name="Halpern A.L."/>
            <person name="Halter G.M."/>
            <person name="Han M.V."/>
            <person name="Heger A."/>
            <person name="Hillier L."/>
            <person name="Hinrichs A.S."/>
            <person name="Holmes I."/>
            <person name="Hoskins R.A."/>
            <person name="Hubisz M.J."/>
            <person name="Hultmark D."/>
            <person name="Huntley M.A."/>
            <person name="Jaffe D.B."/>
            <person name="Jagadeeshan S."/>
            <person name="Jeck W.R."/>
            <person name="Johnson J."/>
            <person name="Jones C.D."/>
            <person name="Jordan W.C."/>
            <person name="Karpen G.H."/>
            <person name="Kataoka E."/>
            <person name="Keightley P.D."/>
            <person name="Kheradpour P."/>
            <person name="Kirkness E.F."/>
            <person name="Koerich L.B."/>
            <person name="Kristiansen K."/>
            <person name="Kudrna D."/>
            <person name="Kulathinal R.J."/>
            <person name="Kumar S."/>
            <person name="Kwok R."/>
            <person name="Lander E."/>
            <person name="Langley C.H."/>
            <person name="Lapoint R."/>
            <person name="Lazzaro B.P."/>
            <person name="Lee S.J."/>
            <person name="Levesque L."/>
            <person name="Li R."/>
            <person name="Lin C.F."/>
            <person name="Lin M.F."/>
            <person name="Lindblad-Toh K."/>
            <person name="Llopart A."/>
            <person name="Long M."/>
            <person name="Low L."/>
            <person name="Lozovsky E."/>
            <person name="Lu J."/>
            <person name="Luo M."/>
            <person name="Machado C.A."/>
            <person name="Makalowski W."/>
            <person name="Marzo M."/>
            <person name="Matsuda M."/>
            <person name="Matzkin L."/>
            <person name="McAllister B."/>
            <person name="McBride C.S."/>
            <person name="McKernan B."/>
            <person name="McKernan K."/>
            <person name="Mendez-Lago M."/>
            <person name="Minx P."/>
            <person name="Mollenhauer M.U."/>
            <person name="Montooth K."/>
            <person name="Mount S.M."/>
            <person name="Mu X."/>
            <person name="Myers E."/>
            <person name="Negre B."/>
            <person name="Newfeld S."/>
            <person name="Nielsen R."/>
            <person name="Noor M.A."/>
            <person name="O'Grady P."/>
            <person name="Pachter L."/>
            <person name="Papaceit M."/>
            <person name="Parisi M.J."/>
            <person name="Parisi M."/>
            <person name="Parts L."/>
            <person name="Pedersen J.S."/>
            <person name="Pesole G."/>
            <person name="Phillippy A.M."/>
            <person name="Ponting C.P."/>
            <person name="Pop M."/>
            <person name="Porcelli D."/>
            <person name="Powell J.R."/>
            <person name="Prohaska S."/>
            <person name="Pruitt K."/>
            <person name="Puig M."/>
            <person name="Quesneville H."/>
            <person name="Ram K.R."/>
            <person name="Rand D."/>
            <person name="Rasmussen M.D."/>
            <person name="Reed L.K."/>
            <person name="Reenan R."/>
            <person name="Reily A."/>
            <person name="Remington K.A."/>
            <person name="Rieger T.T."/>
            <person name="Ritchie M.G."/>
            <person name="Robin C."/>
            <person name="Rogers Y.H."/>
            <person name="Rohde C."/>
            <person name="Rozas J."/>
            <person name="Rubenfield M.J."/>
            <person name="Ruiz A."/>
            <person name="Russo S."/>
            <person name="Salzberg S.L."/>
            <person name="Sanchez-Gracia A."/>
            <person name="Saranga D.J."/>
            <person name="Sato H."/>
            <person name="Schaeffer S.W."/>
            <person name="Schatz M.C."/>
            <person name="Schlenke T."/>
            <person name="Schwartz R."/>
            <person name="Segarra C."/>
            <person name="Singh R.S."/>
            <person name="Sirot L."/>
            <person name="Sirota M."/>
            <person name="Sisneros N.B."/>
            <person name="Smith C.D."/>
            <person name="Smith T.F."/>
            <person name="Spieth J."/>
            <person name="Stage D.E."/>
            <person name="Stark A."/>
            <person name="Stephan W."/>
            <person name="Strausberg R.L."/>
            <person name="Strempel S."/>
            <person name="Sturgill D."/>
            <person name="Sutton G."/>
            <person name="Sutton G.G."/>
            <person name="Tao W."/>
            <person name="Teichmann S."/>
            <person name="Tobari Y.N."/>
            <person name="Tomimura Y."/>
            <person name="Tsolas J.M."/>
            <person name="Valente V.L."/>
            <person name="Venter E."/>
            <person name="Venter J.C."/>
            <person name="Vicario S."/>
            <person name="Vieira F.G."/>
            <person name="Vilella A.J."/>
            <person name="Villasante A."/>
            <person name="Walenz B."/>
            <person name="Wang J."/>
            <person name="Wasserman M."/>
            <person name="Watts T."/>
            <person name="Wilson D."/>
            <person name="Wilson R.K."/>
            <person name="Wing R.A."/>
            <person name="Wolfner M.F."/>
            <person name="Wong A."/>
            <person name="Wong G.K."/>
            <person name="Wu C.I."/>
            <person name="Wu G."/>
            <person name="Yamamoto D."/>
            <person name="Yang H.P."/>
            <person name="Yang S.P."/>
            <person name="Yorke J.A."/>
            <person name="Yoshida K."/>
            <person name="Zdobnov E."/>
            <person name="Zhang P."/>
            <person name="Zhang Y."/>
            <person name="Zimin A.V."/>
            <person name="Baldwin J."/>
            <person name="Abdouelleil A."/>
            <person name="Abdulkadir J."/>
            <person name="Abebe A."/>
            <person name="Abera B."/>
            <person name="Abreu J."/>
            <person name="Acer S.C."/>
            <person name="Aftuck L."/>
            <person name="Alexander A."/>
            <person name="An P."/>
            <person name="Anderson E."/>
            <person name="Anderson S."/>
            <person name="Arachi H."/>
            <person name="Azer M."/>
            <person name="Bachantsang P."/>
            <person name="Barry A."/>
            <person name="Bayul T."/>
            <person name="Berlin A."/>
            <person name="Bessette D."/>
            <person name="Bloom T."/>
            <person name="Blye J."/>
            <person name="Boguslavskiy L."/>
            <person name="Bonnet C."/>
            <person name="Boukhgalter B."/>
            <person name="Bourzgui I."/>
            <person name="Brown A."/>
            <person name="Cahill P."/>
            <person name="Channer S."/>
            <person name="Cheshatsang Y."/>
            <person name="Chuda L."/>
            <person name="Citroen M."/>
            <person name="Collymore A."/>
            <person name="Cooke P."/>
            <person name="Costello M."/>
            <person name="D'Aco K."/>
            <person name="Daza R."/>
            <person name="De Haan G."/>
            <person name="DeGray S."/>
            <person name="DeMaso C."/>
            <person name="Dhargay N."/>
            <person name="Dooley K."/>
            <person name="Dooley E."/>
            <person name="Doricent M."/>
            <person name="Dorje P."/>
            <person name="Dorjee K."/>
            <person name="Dupes A."/>
            <person name="Elong R."/>
            <person name="Falk J."/>
            <person name="Farina A."/>
            <person name="Faro S."/>
            <person name="Ferguson D."/>
            <person name="Fisher S."/>
            <person name="Foley C.D."/>
            <person name="Franke A."/>
            <person name="Friedrich D."/>
            <person name="Gadbois L."/>
            <person name="Gearin G."/>
            <person name="Gearin C.R."/>
            <person name="Giannoukos G."/>
            <person name="Goode T."/>
            <person name="Graham J."/>
            <person name="Grandbois E."/>
            <person name="Grewal S."/>
            <person name="Gyaltsen K."/>
            <person name="Hafez N."/>
            <person name="Hagos B."/>
            <person name="Hall J."/>
            <person name="Henson C."/>
            <person name="Hollinger A."/>
            <person name="Honan T."/>
            <person name="Huard M.D."/>
            <person name="Hughes L."/>
            <person name="Hurhula B."/>
            <person name="Husby M.E."/>
            <person name="Kamat A."/>
            <person name="Kanga B."/>
            <person name="Kashin S."/>
            <person name="Khazanovich D."/>
            <person name="Kisner P."/>
            <person name="Lance K."/>
            <person name="Lara M."/>
            <person name="Lee W."/>
            <person name="Lennon N."/>
            <person name="Letendre F."/>
            <person name="LeVine R."/>
            <person name="Lipovsky A."/>
            <person name="Liu X."/>
            <person name="Liu J."/>
            <person name="Liu S."/>
            <person name="Lokyitsang T."/>
            <person name="Lokyitsang Y."/>
            <person name="Lubonja R."/>
            <person name="Lui A."/>
            <person name="MacDonald P."/>
            <person name="Magnisalis V."/>
            <person name="Maru K."/>
            <person name="Matthews C."/>
            <person name="McCusker W."/>
            <person name="McDonough S."/>
            <person name="Mehta T."/>
            <person name="Meldrim J."/>
            <person name="Meneus L."/>
            <person name="Mihai O."/>
            <person name="Mihalev A."/>
            <person name="Mihova T."/>
            <person name="Mittelman R."/>
            <person name="Mlenga V."/>
            <person name="Montmayeur A."/>
            <person name="Mulrain L."/>
            <person name="Navidi A."/>
            <person name="Naylor J."/>
            <person name="Negash T."/>
            <person name="Nguyen T."/>
            <person name="Nguyen N."/>
            <person name="Nicol R."/>
            <person name="Norbu C."/>
            <person name="Norbu N."/>
            <person name="Novod N."/>
            <person name="O'Neill B."/>
            <person name="Osman S."/>
            <person name="Markiewicz E."/>
            <person name="Oyono O.L."/>
            <person name="Patti C."/>
            <person name="Phunkhang P."/>
            <person name="Pierre F."/>
            <person name="Priest M."/>
            <person name="Raghuraman S."/>
            <person name="Rege F."/>
            <person name="Reyes R."/>
            <person name="Rise C."/>
            <person name="Rogov P."/>
            <person name="Ross K."/>
            <person name="Ryan E."/>
            <person name="Settipalli S."/>
            <person name="Shea T."/>
            <person name="Sherpa N."/>
            <person name="Shi L."/>
            <person name="Shih D."/>
            <person name="Sparrow T."/>
            <person name="Spaulding J."/>
            <person name="Stalker J."/>
            <person name="Stange-Thomann N."/>
            <person name="Stavropoulos S."/>
            <person name="Stone C."/>
            <person name="Strader C."/>
            <person name="Tesfaye S."/>
            <person name="Thomson T."/>
            <person name="Thoulutsang Y."/>
            <person name="Thoulutsang D."/>
            <person name="Topham K."/>
            <person name="Topping I."/>
            <person name="Tsamla T."/>
            <person name="Vassiliev H."/>
            <person name="Vo A."/>
            <person name="Wangchuk T."/>
            <person name="Wangdi T."/>
            <person name="Weiand M."/>
            <person name="Wilkinson J."/>
            <person name="Wilson A."/>
            <person name="Yadav S."/>
            <person name="Young G."/>
            <person name="Yu Q."/>
            <person name="Zembek L."/>
            <person name="Zhong D."/>
            <person name="Zimmer A."/>
            <person name="Zwirko Z."/>
            <person name="Jaffe D.B."/>
            <person name="Alvarez P."/>
            <person name="Brockman W."/>
            <person name="Butler J."/>
            <person name="Chin C."/>
            <person name="Gnerre S."/>
            <person name="Grabherr M."/>
            <person name="Kleber M."/>
            <person name="Mauceli E."/>
            <person name="MacCallum I."/>
        </authorList>
    </citation>
    <scope>NUCLEOTIDE SEQUENCE [LARGE SCALE GENOMIC DNA]</scope>
    <source>
        <strain evidence="8">Tucson 14024-0371.13</strain>
    </source>
</reference>
<accession>B3MLM6</accession>
<dbReference type="FunFam" id="3.40.50.1820:FF:000076">
    <property type="entry name" value="phospholipase A1"/>
    <property type="match status" value="1"/>
</dbReference>
<dbReference type="PANTHER" id="PTHR11610">
    <property type="entry name" value="LIPASE"/>
    <property type="match status" value="1"/>
</dbReference>
<evidence type="ECO:0000256" key="5">
    <source>
        <dbReference type="SAM" id="SignalP"/>
    </source>
</evidence>
<gene>
    <name evidence="7" type="primary">Dana\GF15520</name>
    <name evidence="7" type="synonym">dana_GLEANR_16286</name>
    <name evidence="7" type="ORF">GF15520</name>
</gene>
<evidence type="ECO:0000256" key="2">
    <source>
        <dbReference type="ARBA" id="ARBA00010701"/>
    </source>
</evidence>
<evidence type="ECO:0000313" key="7">
    <source>
        <dbReference type="EMBL" id="EDV31775.2"/>
    </source>
</evidence>
<dbReference type="AlphaFoldDB" id="B3MLM6"/>
<dbReference type="Pfam" id="PF00151">
    <property type="entry name" value="Lipase"/>
    <property type="match status" value="1"/>
</dbReference>
<dbReference type="GO" id="GO:0016298">
    <property type="term" value="F:lipase activity"/>
    <property type="evidence" value="ECO:0007669"/>
    <property type="project" value="InterPro"/>
</dbReference>
<feature type="chain" id="PRO_5006454824" description="Lipase domain-containing protein" evidence="5">
    <location>
        <begin position="19"/>
        <end position="349"/>
    </location>
</feature>
<name>B3MLM6_DROAN</name>
<dbReference type="InterPro" id="IPR029058">
    <property type="entry name" value="AB_hydrolase_fold"/>
</dbReference>
<dbReference type="OrthoDB" id="8183961at2759"/>
<dbReference type="eggNOG" id="ENOG502SH66">
    <property type="taxonomic scope" value="Eukaryota"/>
</dbReference>
<dbReference type="InterPro" id="IPR033906">
    <property type="entry name" value="Lipase_N"/>
</dbReference>
<comment type="subcellular location">
    <subcellularLocation>
        <location evidence="1">Secreted</location>
    </subcellularLocation>
</comment>
<dbReference type="Proteomes" id="UP000007801">
    <property type="component" value="Unassembled WGS sequence"/>
</dbReference>
<dbReference type="InParanoid" id="B3MLM6"/>
<keyword evidence="7" id="KW-0378">Hydrolase</keyword>
<organism evidence="7 8">
    <name type="scientific">Drosophila ananassae</name>
    <name type="common">Fruit fly</name>
    <dbReference type="NCBI Taxonomy" id="7217"/>
    <lineage>
        <taxon>Eukaryota</taxon>
        <taxon>Metazoa</taxon>
        <taxon>Ecdysozoa</taxon>
        <taxon>Arthropoda</taxon>
        <taxon>Hexapoda</taxon>
        <taxon>Insecta</taxon>
        <taxon>Pterygota</taxon>
        <taxon>Neoptera</taxon>
        <taxon>Endopterygota</taxon>
        <taxon>Diptera</taxon>
        <taxon>Brachycera</taxon>
        <taxon>Muscomorpha</taxon>
        <taxon>Ephydroidea</taxon>
        <taxon>Drosophilidae</taxon>
        <taxon>Drosophila</taxon>
        <taxon>Sophophora</taxon>
    </lineage>
</organism>
<keyword evidence="5" id="KW-0732">Signal</keyword>
<dbReference type="Gene3D" id="3.40.50.1820">
    <property type="entry name" value="alpha/beta hydrolase"/>
    <property type="match status" value="1"/>
</dbReference>
<dbReference type="GO" id="GO:0005615">
    <property type="term" value="C:extracellular space"/>
    <property type="evidence" value="ECO:0007669"/>
    <property type="project" value="TreeGrafter"/>
</dbReference>
<dbReference type="GO" id="GO:0016042">
    <property type="term" value="P:lipid catabolic process"/>
    <property type="evidence" value="ECO:0007669"/>
    <property type="project" value="TreeGrafter"/>
</dbReference>